<keyword evidence="9" id="KW-1185">Reference proteome</keyword>
<dbReference type="EMBL" id="SOQX01000006">
    <property type="protein sequence ID" value="TDX99985.1"/>
    <property type="molecule type" value="Genomic_DNA"/>
</dbReference>
<comment type="caution">
    <text evidence="8">The sequence shown here is derived from an EMBL/GenBank/DDBJ whole genome shotgun (WGS) entry which is preliminary data.</text>
</comment>
<organism evidence="8 9">
    <name type="scientific">Thiohalophilus thiocyanatoxydans</name>
    <dbReference type="NCBI Taxonomy" id="381308"/>
    <lineage>
        <taxon>Bacteria</taxon>
        <taxon>Pseudomonadati</taxon>
        <taxon>Pseudomonadota</taxon>
        <taxon>Gammaproteobacteria</taxon>
        <taxon>Thiohalomonadales</taxon>
        <taxon>Thiohalophilaceae</taxon>
        <taxon>Thiohalophilus</taxon>
    </lineage>
</organism>
<evidence type="ECO:0000256" key="5">
    <source>
        <dbReference type="ARBA" id="ARBA00023136"/>
    </source>
</evidence>
<evidence type="ECO:0000256" key="4">
    <source>
        <dbReference type="ARBA" id="ARBA00022989"/>
    </source>
</evidence>
<evidence type="ECO:0000256" key="6">
    <source>
        <dbReference type="SAM" id="Phobius"/>
    </source>
</evidence>
<keyword evidence="3 6" id="KW-0812">Transmembrane</keyword>
<dbReference type="OrthoDB" id="5295396at2"/>
<name>A0A4R8IHA1_9GAMM</name>
<comment type="subcellular location">
    <subcellularLocation>
        <location evidence="1">Cell membrane</location>
        <topology evidence="1">Multi-pass membrane protein</topology>
    </subcellularLocation>
</comment>
<dbReference type="InterPro" id="IPR037185">
    <property type="entry name" value="EmrE-like"/>
</dbReference>
<feature type="transmembrane region" description="Helical" evidence="6">
    <location>
        <begin position="80"/>
        <end position="98"/>
    </location>
</feature>
<feature type="transmembrane region" description="Helical" evidence="6">
    <location>
        <begin position="193"/>
        <end position="212"/>
    </location>
</feature>
<evidence type="ECO:0000256" key="2">
    <source>
        <dbReference type="ARBA" id="ARBA00022475"/>
    </source>
</evidence>
<keyword evidence="5 6" id="KW-0472">Membrane</keyword>
<feature type="transmembrane region" description="Helical" evidence="6">
    <location>
        <begin position="132"/>
        <end position="150"/>
    </location>
</feature>
<reference evidence="8 9" key="1">
    <citation type="submission" date="2019-03" db="EMBL/GenBank/DDBJ databases">
        <title>Genomic Encyclopedia of Type Strains, Phase IV (KMG-IV): sequencing the most valuable type-strain genomes for metagenomic binning, comparative biology and taxonomic classification.</title>
        <authorList>
            <person name="Goeker M."/>
        </authorList>
    </citation>
    <scope>NUCLEOTIDE SEQUENCE [LARGE SCALE GENOMIC DNA]</scope>
    <source>
        <strain evidence="8 9">DSM 16326</strain>
    </source>
</reference>
<keyword evidence="4 6" id="KW-1133">Transmembrane helix</keyword>
<dbReference type="SUPFAM" id="SSF103481">
    <property type="entry name" value="Multidrug resistance efflux transporter EmrE"/>
    <property type="match status" value="2"/>
</dbReference>
<evidence type="ECO:0000313" key="8">
    <source>
        <dbReference type="EMBL" id="TDX99985.1"/>
    </source>
</evidence>
<gene>
    <name evidence="8" type="ORF">EDC23_2146</name>
</gene>
<dbReference type="InterPro" id="IPR051258">
    <property type="entry name" value="Diverse_Substrate_Transporter"/>
</dbReference>
<dbReference type="PANTHER" id="PTHR42920">
    <property type="entry name" value="OS03G0707200 PROTEIN-RELATED"/>
    <property type="match status" value="1"/>
</dbReference>
<proteinExistence type="predicted"/>
<feature type="transmembrane region" description="Helical" evidence="6">
    <location>
        <begin position="227"/>
        <end position="246"/>
    </location>
</feature>
<accession>A0A4R8IHA1</accession>
<dbReference type="GO" id="GO:0005886">
    <property type="term" value="C:plasma membrane"/>
    <property type="evidence" value="ECO:0007669"/>
    <property type="project" value="UniProtKB-SubCell"/>
</dbReference>
<feature type="transmembrane region" description="Helical" evidence="6">
    <location>
        <begin position="283"/>
        <end position="301"/>
    </location>
</feature>
<keyword evidence="2" id="KW-1003">Cell membrane</keyword>
<feature type="transmembrane region" description="Helical" evidence="6">
    <location>
        <begin position="47"/>
        <end position="68"/>
    </location>
</feature>
<protein>
    <submittedName>
        <fullName evidence="8">Drug/metabolite transporter (DMT)-like permease</fullName>
    </submittedName>
</protein>
<feature type="transmembrane region" description="Helical" evidence="6">
    <location>
        <begin position="104"/>
        <end position="125"/>
    </location>
</feature>
<sequence>MRYPGCRSEYVTTVRINSLASVTILSVGALWGLYWLPLRQLEQIATAGPWTTFAVVVFACLCLVPFGWRGRKRLRQANKRALLSIALGGASFVVYSNALLYGEVAVVILLFYLTPLWSTLIARLWLKWSVSWWRYGAILCGLLGIALVLRGNHDGIPLPRTLGDWLGLASGLLWAIASTGIHVHVRTRPAESNFVFCAGAVVMAALLALALGHEHPVQVAPDHYGEALGWTLLIGGIWWAALLTGFMWATREMEPARVGILLMSEVIVGALSAALLADEPFGPVMGVGATLVVLAGILETLPGRRVKVEIQ</sequence>
<feature type="transmembrane region" description="Helical" evidence="6">
    <location>
        <begin position="12"/>
        <end position="35"/>
    </location>
</feature>
<dbReference type="PANTHER" id="PTHR42920:SF5">
    <property type="entry name" value="EAMA DOMAIN-CONTAINING PROTEIN"/>
    <property type="match status" value="1"/>
</dbReference>
<dbReference type="Proteomes" id="UP000294914">
    <property type="component" value="Unassembled WGS sequence"/>
</dbReference>
<dbReference type="AlphaFoldDB" id="A0A4R8IHA1"/>
<evidence type="ECO:0000256" key="3">
    <source>
        <dbReference type="ARBA" id="ARBA00022692"/>
    </source>
</evidence>
<feature type="domain" description="EamA" evidence="7">
    <location>
        <begin position="22"/>
        <end position="149"/>
    </location>
</feature>
<dbReference type="RefSeq" id="WP_134084348.1">
    <property type="nucleotide sequence ID" value="NZ_SOQX01000006.1"/>
</dbReference>
<feature type="transmembrane region" description="Helical" evidence="6">
    <location>
        <begin position="162"/>
        <end position="181"/>
    </location>
</feature>
<feature type="transmembrane region" description="Helical" evidence="6">
    <location>
        <begin position="258"/>
        <end position="277"/>
    </location>
</feature>
<evidence type="ECO:0000313" key="9">
    <source>
        <dbReference type="Proteomes" id="UP000294914"/>
    </source>
</evidence>
<evidence type="ECO:0000259" key="7">
    <source>
        <dbReference type="Pfam" id="PF00892"/>
    </source>
</evidence>
<dbReference type="Pfam" id="PF00892">
    <property type="entry name" value="EamA"/>
    <property type="match status" value="1"/>
</dbReference>
<evidence type="ECO:0000256" key="1">
    <source>
        <dbReference type="ARBA" id="ARBA00004651"/>
    </source>
</evidence>
<dbReference type="InterPro" id="IPR000620">
    <property type="entry name" value="EamA_dom"/>
</dbReference>